<evidence type="ECO:0000313" key="3">
    <source>
        <dbReference type="Proteomes" id="UP000683925"/>
    </source>
</evidence>
<proteinExistence type="predicted"/>
<dbReference type="EMBL" id="CAJJDP010000156">
    <property type="protein sequence ID" value="CAD8211497.1"/>
    <property type="molecule type" value="Genomic_DNA"/>
</dbReference>
<dbReference type="AlphaFoldDB" id="A0A8S1YF62"/>
<protein>
    <submittedName>
        <fullName evidence="2">Uncharacterized protein</fullName>
    </submittedName>
</protein>
<evidence type="ECO:0000313" key="2">
    <source>
        <dbReference type="EMBL" id="CAD8211497.1"/>
    </source>
</evidence>
<dbReference type="OMA" id="VQECTIK"/>
<organism evidence="2 3">
    <name type="scientific">Paramecium octaurelia</name>
    <dbReference type="NCBI Taxonomy" id="43137"/>
    <lineage>
        <taxon>Eukaryota</taxon>
        <taxon>Sar</taxon>
        <taxon>Alveolata</taxon>
        <taxon>Ciliophora</taxon>
        <taxon>Intramacronucleata</taxon>
        <taxon>Oligohymenophorea</taxon>
        <taxon>Peniculida</taxon>
        <taxon>Parameciidae</taxon>
        <taxon>Paramecium</taxon>
    </lineage>
</organism>
<sequence>MTIKDLSQVNQKNMTTNGNINLNPNTEYKVKVTFENVRSEQQELETSIINQQQFIIIGQATWNLDQTDVGINAIEQNDHSRVQTITQTKGDVCDQIDSHLVELIRQLNALGIANTYNNPKFDDLQVIQQNTMKQIQKYRNVQLNQMKSGLRNRKSNIFESKELIHTQILQKNGKPQDQKAEKFISSDDVDKLRRDNDTKIITFKKLKLQKAVYKFFHNNLYKDVNAFIPIKITQHQPKYLV</sequence>
<evidence type="ECO:0000256" key="1">
    <source>
        <dbReference type="SAM" id="MobiDB-lite"/>
    </source>
</evidence>
<accession>A0A8S1YF62</accession>
<dbReference type="OrthoDB" id="10510148at2759"/>
<keyword evidence="3" id="KW-1185">Reference proteome</keyword>
<name>A0A8S1YF62_PAROT</name>
<gene>
    <name evidence="2" type="ORF">POCTA_138.1.T1540102</name>
</gene>
<feature type="region of interest" description="Disordered" evidence="1">
    <location>
        <begin position="1"/>
        <end position="22"/>
    </location>
</feature>
<comment type="caution">
    <text evidence="2">The sequence shown here is derived from an EMBL/GenBank/DDBJ whole genome shotgun (WGS) entry which is preliminary data.</text>
</comment>
<dbReference type="Proteomes" id="UP000683925">
    <property type="component" value="Unassembled WGS sequence"/>
</dbReference>
<reference evidence="2" key="1">
    <citation type="submission" date="2021-01" db="EMBL/GenBank/DDBJ databases">
        <authorList>
            <consortium name="Genoscope - CEA"/>
            <person name="William W."/>
        </authorList>
    </citation>
    <scope>NUCLEOTIDE SEQUENCE</scope>
</reference>